<dbReference type="PANTHER" id="PTHR10653">
    <property type="entry name" value="F-ACTIN-CAPPING PROTEIN SUBUNIT ALPHA"/>
    <property type="match status" value="1"/>
</dbReference>
<dbReference type="InterPro" id="IPR037282">
    <property type="entry name" value="CapZ_alpha/beta"/>
</dbReference>
<protein>
    <submittedName>
        <fullName evidence="4">RHTO0S12e06326g2_1</fullName>
    </submittedName>
</protein>
<dbReference type="Pfam" id="PF01267">
    <property type="entry name" value="F-actin_cap_A"/>
    <property type="match status" value="1"/>
</dbReference>
<dbReference type="InterPro" id="IPR042489">
    <property type="entry name" value="CapZ_alpha_1"/>
</dbReference>
<keyword evidence="1" id="KW-0117">Actin capping</keyword>
<dbReference type="InterPro" id="IPR002189">
    <property type="entry name" value="CapZ_alpha"/>
</dbReference>
<dbReference type="GO" id="GO:0051016">
    <property type="term" value="P:barbed-end actin filament capping"/>
    <property type="evidence" value="ECO:0007669"/>
    <property type="project" value="InterPro"/>
</dbReference>
<accession>A0A061B9H0</accession>
<evidence type="ECO:0000256" key="2">
    <source>
        <dbReference type="ARBA" id="ARBA00023203"/>
    </source>
</evidence>
<dbReference type="InterPro" id="IPR042276">
    <property type="entry name" value="CapZ_alpha/beta_2"/>
</dbReference>
<dbReference type="AlphaFoldDB" id="A0A061B9H0"/>
<dbReference type="EMBL" id="LK052947">
    <property type="protein sequence ID" value="CDR46565.1"/>
    <property type="molecule type" value="Genomic_DNA"/>
</dbReference>
<dbReference type="Gene3D" id="3.30.1140.60">
    <property type="entry name" value="F-actin capping protein, alpha subunit"/>
    <property type="match status" value="1"/>
</dbReference>
<gene>
    <name evidence="4" type="ORF">RHTO0S_12e06326g</name>
</gene>
<feature type="compositionally biased region" description="Basic and acidic residues" evidence="3">
    <location>
        <begin position="232"/>
        <end position="247"/>
    </location>
</feature>
<dbReference type="SUPFAM" id="SSF90096">
    <property type="entry name" value="Subunits of heterodimeric actin filament capping protein Capz"/>
    <property type="match status" value="1"/>
</dbReference>
<dbReference type="PRINTS" id="PR00191">
    <property type="entry name" value="FACTINCAPA"/>
</dbReference>
<reference evidence="4" key="1">
    <citation type="journal article" date="2014" name="Genome Announc.">
        <title>Draft genome sequence of Rhodosporidium toruloides CECT1137, an oleaginous yeast of biotechnological interest.</title>
        <authorList>
            <person name="Morin N."/>
            <person name="Calcas X."/>
            <person name="Devillers H."/>
            <person name="Durrens P."/>
            <person name="Sherman D.J."/>
            <person name="Nicaud J.-M."/>
            <person name="Neuveglise C."/>
        </authorList>
    </citation>
    <scope>NUCLEOTIDE SEQUENCE</scope>
    <source>
        <strain evidence="4">CECT1137</strain>
    </source>
</reference>
<name>A0A061B9H0_RHOTO</name>
<dbReference type="GO" id="GO:0030036">
    <property type="term" value="P:actin cytoskeleton organization"/>
    <property type="evidence" value="ECO:0007669"/>
    <property type="project" value="TreeGrafter"/>
</dbReference>
<dbReference type="Gene3D" id="3.90.1150.210">
    <property type="entry name" value="F-actin capping protein, beta subunit"/>
    <property type="match status" value="1"/>
</dbReference>
<evidence type="ECO:0000313" key="4">
    <source>
        <dbReference type="EMBL" id="CDR46565.1"/>
    </source>
</evidence>
<evidence type="ECO:0000256" key="1">
    <source>
        <dbReference type="ARBA" id="ARBA00022467"/>
    </source>
</evidence>
<evidence type="ECO:0000256" key="3">
    <source>
        <dbReference type="SAM" id="MobiDB-lite"/>
    </source>
</evidence>
<sequence>MSDARARLDAASTFLLQSPPGEVNDVLSDLRAILSSSGLSDSQIESGLLPALTKHNAEQFTVVESEGKKVLVTPASRVEGAGEEEGTERHVQLREGKEFVFDHLKGLASSASPHTSPFDSETSTLRTSLDKLLSSYVANHYASGVAAVYTLPDPAYPPPEPAAAPTSEEKAAEPEGTGETGSIAQDVEGGKEEVADVAADTAEEVEKALPEEGVETVGGEGAAPTGTSAEEAEAKEAEAEEKGKSAEAVEDDKMDVGTPATAPAEVEEEPPASTTEDAAPELPQPRPSRLFGLYFVGNKYNPSNYCRTGRWRSTYQLDYAKGTLEGTAQINIHYYEQGNVQLSTTLKSSATLSPSPSPESVVASIKATESSFQRQLGETYNDLSDASFRGLRRALPKTRSKLDWDKATGMRLGQQIGGGAQ</sequence>
<dbReference type="GO" id="GO:0008290">
    <property type="term" value="C:F-actin capping protein complex"/>
    <property type="evidence" value="ECO:0007669"/>
    <property type="project" value="InterPro"/>
</dbReference>
<dbReference type="OrthoDB" id="340550at2759"/>
<organism evidence="4">
    <name type="scientific">Rhodotorula toruloides</name>
    <name type="common">Yeast</name>
    <name type="synonym">Rhodosporidium toruloides</name>
    <dbReference type="NCBI Taxonomy" id="5286"/>
    <lineage>
        <taxon>Eukaryota</taxon>
        <taxon>Fungi</taxon>
        <taxon>Dikarya</taxon>
        <taxon>Basidiomycota</taxon>
        <taxon>Pucciniomycotina</taxon>
        <taxon>Microbotryomycetes</taxon>
        <taxon>Sporidiobolales</taxon>
        <taxon>Sporidiobolaceae</taxon>
        <taxon>Rhodotorula</taxon>
    </lineage>
</organism>
<proteinExistence type="predicted"/>
<dbReference type="GO" id="GO:0051015">
    <property type="term" value="F:actin filament binding"/>
    <property type="evidence" value="ECO:0007669"/>
    <property type="project" value="TreeGrafter"/>
</dbReference>
<feature type="region of interest" description="Disordered" evidence="3">
    <location>
        <begin position="156"/>
        <end position="286"/>
    </location>
</feature>
<keyword evidence="2" id="KW-0009">Actin-binding</keyword>
<dbReference type="GO" id="GO:0030479">
    <property type="term" value="C:actin cortical patch"/>
    <property type="evidence" value="ECO:0007669"/>
    <property type="project" value="TreeGrafter"/>
</dbReference>
<dbReference type="PANTHER" id="PTHR10653:SF0">
    <property type="entry name" value="F-ACTIN-CAPPING PROTEIN SUBUNIT ALPHA"/>
    <property type="match status" value="1"/>
</dbReference>